<dbReference type="GO" id="GO:0016887">
    <property type="term" value="F:ATP hydrolysis activity"/>
    <property type="evidence" value="ECO:0007669"/>
    <property type="project" value="InterPro"/>
</dbReference>
<name>A0A1M5CCI4_9FIRM</name>
<dbReference type="EMBL" id="FQUY01000030">
    <property type="protein sequence ID" value="SHF52463.1"/>
    <property type="molecule type" value="Genomic_DNA"/>
</dbReference>
<accession>A0A1M5CCI4</accession>
<protein>
    <submittedName>
        <fullName evidence="7">AAA domain-containing protein</fullName>
    </submittedName>
</protein>
<dbReference type="OrthoDB" id="3575335at2"/>
<dbReference type="PANTHER" id="PTHR30461:SF2">
    <property type="entry name" value="SERINE RECOMBINASE PINE-RELATED"/>
    <property type="match status" value="1"/>
</dbReference>
<keyword evidence="1" id="KW-0229">DNA integration</keyword>
<dbReference type="InterPro" id="IPR006118">
    <property type="entry name" value="Recombinase_CS"/>
</dbReference>
<evidence type="ECO:0000256" key="4">
    <source>
        <dbReference type="PIRSR" id="PIRSR606118-50"/>
    </source>
</evidence>
<dbReference type="PROSITE" id="PS00397">
    <property type="entry name" value="RECOMBINASES_1"/>
    <property type="match status" value="1"/>
</dbReference>
<dbReference type="STRING" id="1121429.SAMN02745133_02887"/>
<dbReference type="Proteomes" id="UP000184148">
    <property type="component" value="Unassembled WGS sequence"/>
</dbReference>
<dbReference type="GO" id="GO:0003677">
    <property type="term" value="F:DNA binding"/>
    <property type="evidence" value="ECO:0007669"/>
    <property type="project" value="UniProtKB-KW"/>
</dbReference>
<dbReference type="PANTHER" id="PTHR30461">
    <property type="entry name" value="DNA-INVERTASE FROM LAMBDOID PROPHAGE"/>
    <property type="match status" value="1"/>
</dbReference>
<organism evidence="7 8">
    <name type="scientific">Desulforamulus putei DSM 12395</name>
    <dbReference type="NCBI Taxonomy" id="1121429"/>
    <lineage>
        <taxon>Bacteria</taxon>
        <taxon>Bacillati</taxon>
        <taxon>Bacillota</taxon>
        <taxon>Clostridia</taxon>
        <taxon>Eubacteriales</taxon>
        <taxon>Peptococcaceae</taxon>
        <taxon>Desulforamulus</taxon>
    </lineage>
</organism>
<dbReference type="Gene3D" id="3.40.50.1390">
    <property type="entry name" value="Resolvase, N-terminal catalytic domain"/>
    <property type="match status" value="1"/>
</dbReference>
<dbReference type="Pfam" id="PF13401">
    <property type="entry name" value="AAA_22"/>
    <property type="match status" value="1"/>
</dbReference>
<evidence type="ECO:0000256" key="2">
    <source>
        <dbReference type="ARBA" id="ARBA00023125"/>
    </source>
</evidence>
<gene>
    <name evidence="7" type="ORF">SAMN02745133_02887</name>
</gene>
<keyword evidence="3" id="KW-0233">DNA recombination</keyword>
<feature type="domain" description="Resolvase/invertase-type recombinase catalytic" evidence="6">
    <location>
        <begin position="20"/>
        <end position="104"/>
    </location>
</feature>
<dbReference type="InterPro" id="IPR006119">
    <property type="entry name" value="Resolv_N"/>
</dbReference>
<feature type="non-terminal residue" evidence="7">
    <location>
        <position position="192"/>
    </location>
</feature>
<dbReference type="SUPFAM" id="SSF53041">
    <property type="entry name" value="Resolvase-like"/>
    <property type="match status" value="1"/>
</dbReference>
<dbReference type="PROSITE" id="PS51736">
    <property type="entry name" value="RECOMBINASES_3"/>
    <property type="match status" value="1"/>
</dbReference>
<dbReference type="SMART" id="SM00857">
    <property type="entry name" value="Resolvase"/>
    <property type="match status" value="1"/>
</dbReference>
<evidence type="ECO:0000313" key="7">
    <source>
        <dbReference type="EMBL" id="SHF52463.1"/>
    </source>
</evidence>
<dbReference type="InterPro" id="IPR036162">
    <property type="entry name" value="Resolvase-like_N_sf"/>
</dbReference>
<proteinExistence type="predicted"/>
<evidence type="ECO:0000259" key="6">
    <source>
        <dbReference type="PROSITE" id="PS51736"/>
    </source>
</evidence>
<dbReference type="Pfam" id="PF00239">
    <property type="entry name" value="Resolvase"/>
    <property type="match status" value="1"/>
</dbReference>
<keyword evidence="2" id="KW-0238">DNA-binding</keyword>
<reference evidence="8" key="1">
    <citation type="submission" date="2016-11" db="EMBL/GenBank/DDBJ databases">
        <authorList>
            <person name="Varghese N."/>
            <person name="Submissions S."/>
        </authorList>
    </citation>
    <scope>NUCLEOTIDE SEQUENCE [LARGE SCALE GENOMIC DNA]</scope>
    <source>
        <strain evidence="8">DSM 12395</strain>
    </source>
</reference>
<dbReference type="InterPro" id="IPR049945">
    <property type="entry name" value="AAA_22"/>
</dbReference>
<feature type="active site" description="O-(5'-phospho-DNA)-serine intermediate" evidence="4 5">
    <location>
        <position position="28"/>
    </location>
</feature>
<dbReference type="GO" id="GO:0015074">
    <property type="term" value="P:DNA integration"/>
    <property type="evidence" value="ECO:0007669"/>
    <property type="project" value="UniProtKB-KW"/>
</dbReference>
<sequence length="192" mass="22036">MTKANCLLLWVKTVEIKGNRCAIYARVSTKKQADNGNLIRQLERLQGIAKRRKYAVVAEYQEVASGLNENRKELSKLLKIIAGGQVNIVLIEYRDRLARFGYKLSTGTVMDFFRGLVTGLGEEPKFRKVDLFHQIQKAVLTFYQERKITPVFILDEMQLAKDLFLHDLSIIFNFGMDSENPFILVISGLPYM</sequence>
<evidence type="ECO:0000256" key="1">
    <source>
        <dbReference type="ARBA" id="ARBA00022908"/>
    </source>
</evidence>
<evidence type="ECO:0000256" key="3">
    <source>
        <dbReference type="ARBA" id="ARBA00023172"/>
    </source>
</evidence>
<keyword evidence="8" id="KW-1185">Reference proteome</keyword>
<evidence type="ECO:0000313" key="8">
    <source>
        <dbReference type="Proteomes" id="UP000184148"/>
    </source>
</evidence>
<dbReference type="GO" id="GO:0000150">
    <property type="term" value="F:DNA strand exchange activity"/>
    <property type="evidence" value="ECO:0007669"/>
    <property type="project" value="InterPro"/>
</dbReference>
<evidence type="ECO:0000256" key="5">
    <source>
        <dbReference type="PROSITE-ProRule" id="PRU10137"/>
    </source>
</evidence>
<dbReference type="RefSeq" id="WP_159431850.1">
    <property type="nucleotide sequence ID" value="NZ_FQUY01000030.1"/>
</dbReference>
<dbReference type="AlphaFoldDB" id="A0A1M5CCI4"/>
<dbReference type="InterPro" id="IPR050639">
    <property type="entry name" value="SSR_resolvase"/>
</dbReference>